<comment type="caution">
    <text evidence="5">Lacks conserved residue(s) required for the propagation of feature annotation.</text>
</comment>
<keyword evidence="1 5" id="KW-0963">Cytoplasm</keyword>
<evidence type="ECO:0000256" key="2">
    <source>
        <dbReference type="ARBA" id="ARBA00022603"/>
    </source>
</evidence>
<dbReference type="Proteomes" id="UP000716004">
    <property type="component" value="Unassembled WGS sequence"/>
</dbReference>
<dbReference type="EMBL" id="JAHEAC010000002">
    <property type="protein sequence ID" value="MBX8643217.1"/>
    <property type="molecule type" value="Genomic_DNA"/>
</dbReference>
<keyword evidence="2 5" id="KW-0489">Methyltransferase</keyword>
<evidence type="ECO:0000256" key="3">
    <source>
        <dbReference type="ARBA" id="ARBA00022679"/>
    </source>
</evidence>
<dbReference type="InterPro" id="IPR029026">
    <property type="entry name" value="tRNA_m1G_MTases_N"/>
</dbReference>
<comment type="caution">
    <text evidence="7">The sequence shown here is derived from an EMBL/GenBank/DDBJ whole genome shotgun (WGS) entry which is preliminary data.</text>
</comment>
<dbReference type="Gene3D" id="3.40.1280.10">
    <property type="match status" value="1"/>
</dbReference>
<dbReference type="GO" id="GO:0005737">
    <property type="term" value="C:cytoplasm"/>
    <property type="evidence" value="ECO:0007669"/>
    <property type="project" value="UniProtKB-SubCell"/>
</dbReference>
<comment type="function">
    <text evidence="5">Specifically catalyzes the N1-methylation of pseudouridine at position 54 (Psi54) in tRNAs.</text>
</comment>
<dbReference type="GO" id="GO:0030488">
    <property type="term" value="P:tRNA methylation"/>
    <property type="evidence" value="ECO:0007669"/>
    <property type="project" value="UniProtKB-UniRule"/>
</dbReference>
<comment type="subcellular location">
    <subcellularLocation>
        <location evidence="5">Cytoplasm</location>
    </subcellularLocation>
</comment>
<comment type="subunit">
    <text evidence="5">Homodimer.</text>
</comment>
<dbReference type="PANTHER" id="PTHR40703">
    <property type="entry name" value="TRNA (PSEUDOURIDINE(54)-N(1))-METHYLTRANSFERASE"/>
    <property type="match status" value="1"/>
</dbReference>
<evidence type="ECO:0000313" key="8">
    <source>
        <dbReference type="Proteomes" id="UP000750197"/>
    </source>
</evidence>
<dbReference type="Proteomes" id="UP000750197">
    <property type="component" value="Unassembled WGS sequence"/>
</dbReference>
<sequence length="202" mass="22320">MNDVLPFGLRRFVVFLHAVPTDGSFSLNDLPGSGGRVDVAARCVGAALLVSNGIRKDASVTFIFEGRAERALSVSVFGQTVRYLNPDERTTAALIKNALQKARKTESGFSSPGIYFRRDRTRSILEGVSENTKRYYLKEDGQRIGAIRQPATFFLGDNKDLDESEEMMMDDLGSERVSISGRSIHSDQCIVISNWIMDNGTC</sequence>
<comment type="catalytic activity">
    <reaction evidence="5">
        <text>pseudouridine(54) in tRNA + S-adenosyl-L-methionine = N(1)-methylpseudouridine(54) in tRNA + S-adenosyl-L-homocysteine + H(+)</text>
        <dbReference type="Rhea" id="RHEA:55292"/>
        <dbReference type="Rhea" id="RHEA-COMP:14140"/>
        <dbReference type="Rhea" id="RHEA-COMP:14141"/>
        <dbReference type="ChEBI" id="CHEBI:15378"/>
        <dbReference type="ChEBI" id="CHEBI:57856"/>
        <dbReference type="ChEBI" id="CHEBI:59789"/>
        <dbReference type="ChEBI" id="CHEBI:65314"/>
        <dbReference type="ChEBI" id="CHEBI:74890"/>
        <dbReference type="EC" id="2.1.1.257"/>
    </reaction>
</comment>
<evidence type="ECO:0000256" key="5">
    <source>
        <dbReference type="HAMAP-Rule" id="MF_00587"/>
    </source>
</evidence>
<dbReference type="InterPro" id="IPR029028">
    <property type="entry name" value="Alpha/beta_knot_MTases"/>
</dbReference>
<evidence type="ECO:0000256" key="4">
    <source>
        <dbReference type="ARBA" id="ARBA00022691"/>
    </source>
</evidence>
<accession>A0A8J7YSD9</accession>
<proteinExistence type="inferred from homology"/>
<protein>
    <recommendedName>
        <fullName evidence="5">tRNA (pseudouridine(54)-N(1))-methyltransferase</fullName>
        <ecNumber evidence="5">2.1.1.257</ecNumber>
    </recommendedName>
</protein>
<feature type="binding site" evidence="5">
    <location>
        <position position="137"/>
    </location>
    <ligand>
        <name>S-adenosyl-L-methionine</name>
        <dbReference type="ChEBI" id="CHEBI:59789"/>
    </ligand>
</feature>
<comment type="similarity">
    <text evidence="5">Belongs to the methyltransferase superfamily. TrmY family.</text>
</comment>
<keyword evidence="4 5" id="KW-0949">S-adenosyl-L-methionine</keyword>
<keyword evidence="3 5" id="KW-0808">Transferase</keyword>
<organism evidence="7 8">
    <name type="scientific">Candidatus Sysuiplasma superficiale</name>
    <dbReference type="NCBI Taxonomy" id="2823368"/>
    <lineage>
        <taxon>Archaea</taxon>
        <taxon>Methanobacteriati</taxon>
        <taxon>Thermoplasmatota</taxon>
        <taxon>Thermoplasmata</taxon>
        <taxon>Candidatus Sysuiplasmatales</taxon>
        <taxon>Candidatus Sysuiplasmataceae</taxon>
        <taxon>Candidatus Sysuiplasma</taxon>
    </lineage>
</organism>
<feature type="binding site" evidence="5">
    <location>
        <position position="189"/>
    </location>
    <ligand>
        <name>S-adenosyl-L-methionine</name>
        <dbReference type="ChEBI" id="CHEBI:59789"/>
    </ligand>
</feature>
<dbReference type="PANTHER" id="PTHR40703:SF1">
    <property type="entry name" value="TRNA (PSEUDOURIDINE(54)-N(1))-METHYLTRANSFERASE"/>
    <property type="match status" value="1"/>
</dbReference>
<dbReference type="GO" id="GO:0008175">
    <property type="term" value="F:tRNA methyltransferase activity"/>
    <property type="evidence" value="ECO:0007669"/>
    <property type="project" value="UniProtKB-UniRule"/>
</dbReference>
<evidence type="ECO:0000313" key="6">
    <source>
        <dbReference type="EMBL" id="MBX8631392.1"/>
    </source>
</evidence>
<dbReference type="GO" id="GO:0008757">
    <property type="term" value="F:S-adenosylmethionine-dependent methyltransferase activity"/>
    <property type="evidence" value="ECO:0007669"/>
    <property type="project" value="UniProtKB-UniRule"/>
</dbReference>
<dbReference type="AlphaFoldDB" id="A0A8J7YSD9"/>
<dbReference type="InterPro" id="IPR007158">
    <property type="entry name" value="TrmY"/>
</dbReference>
<dbReference type="SUPFAM" id="SSF75217">
    <property type="entry name" value="alpha/beta knot"/>
    <property type="match status" value="1"/>
</dbReference>
<keyword evidence="5" id="KW-0819">tRNA processing</keyword>
<evidence type="ECO:0000256" key="1">
    <source>
        <dbReference type="ARBA" id="ARBA00022490"/>
    </source>
</evidence>
<dbReference type="Pfam" id="PF04013">
    <property type="entry name" value="Methyltrn_RNA_2"/>
    <property type="match status" value="1"/>
</dbReference>
<dbReference type="EMBL" id="JAGVSJ010000004">
    <property type="protein sequence ID" value="MBX8631392.1"/>
    <property type="molecule type" value="Genomic_DNA"/>
</dbReference>
<feature type="binding site" evidence="5">
    <location>
        <position position="156"/>
    </location>
    <ligand>
        <name>S-adenosyl-L-methionine</name>
        <dbReference type="ChEBI" id="CHEBI:59789"/>
    </ligand>
</feature>
<gene>
    <name evidence="5" type="primary">trmY</name>
    <name evidence="6" type="ORF">J9259_02555</name>
    <name evidence="7" type="ORF">KIY12_00565</name>
</gene>
<dbReference type="EC" id="2.1.1.257" evidence="5"/>
<dbReference type="CDD" id="cd18087">
    <property type="entry name" value="TrmY-like"/>
    <property type="match status" value="1"/>
</dbReference>
<dbReference type="HAMAP" id="MF_00587">
    <property type="entry name" value="tRNA_methyltr_TrmY"/>
    <property type="match status" value="1"/>
</dbReference>
<evidence type="ECO:0000313" key="7">
    <source>
        <dbReference type="EMBL" id="MBX8643217.1"/>
    </source>
</evidence>
<reference evidence="7" key="1">
    <citation type="submission" date="2021-05" db="EMBL/GenBank/DDBJ databases">
        <title>Genomic insights into ecological role and evolution of a novel Thermoplasmata order Candidatus Sysuiplasmatales.</title>
        <authorList>
            <person name="Yuan Y."/>
        </authorList>
    </citation>
    <scope>NUCLEOTIDE SEQUENCE</scope>
    <source>
        <strain evidence="7">TUT19-bin139</strain>
        <strain evidence="6">YP2-bin.285</strain>
    </source>
</reference>
<name>A0A8J7YSD9_9ARCH</name>